<accession>A0A9P5TFR3</accession>
<evidence type="ECO:0000313" key="2">
    <source>
        <dbReference type="Proteomes" id="UP000724874"/>
    </source>
</evidence>
<dbReference type="AlphaFoldDB" id="A0A9P5TFR3"/>
<dbReference type="EMBL" id="JADNYJ010000198">
    <property type="protein sequence ID" value="KAF8875336.1"/>
    <property type="molecule type" value="Genomic_DNA"/>
</dbReference>
<dbReference type="OrthoDB" id="2882490at2759"/>
<comment type="caution">
    <text evidence="1">The sequence shown here is derived from an EMBL/GenBank/DDBJ whole genome shotgun (WGS) entry which is preliminary data.</text>
</comment>
<evidence type="ECO:0008006" key="3">
    <source>
        <dbReference type="Google" id="ProtNLM"/>
    </source>
</evidence>
<organism evidence="1 2">
    <name type="scientific">Gymnopilus junonius</name>
    <name type="common">Spectacular rustgill mushroom</name>
    <name type="synonym">Gymnopilus spectabilis subsp. junonius</name>
    <dbReference type="NCBI Taxonomy" id="109634"/>
    <lineage>
        <taxon>Eukaryota</taxon>
        <taxon>Fungi</taxon>
        <taxon>Dikarya</taxon>
        <taxon>Basidiomycota</taxon>
        <taxon>Agaricomycotina</taxon>
        <taxon>Agaricomycetes</taxon>
        <taxon>Agaricomycetidae</taxon>
        <taxon>Agaricales</taxon>
        <taxon>Agaricineae</taxon>
        <taxon>Hymenogastraceae</taxon>
        <taxon>Gymnopilus</taxon>
    </lineage>
</organism>
<keyword evidence="2" id="KW-1185">Reference proteome</keyword>
<sequence>MALPRTFAISPLPQEIINFITDEVANQRSDRNSAALVSLRACSLVSKYFRSQSLRHIFSSINIVVGDSDQYRASSLLKPIQHRNSDVIVQSVRSLQVTFNATFLS</sequence>
<evidence type="ECO:0000313" key="1">
    <source>
        <dbReference type="EMBL" id="KAF8875336.1"/>
    </source>
</evidence>
<dbReference type="Proteomes" id="UP000724874">
    <property type="component" value="Unassembled WGS sequence"/>
</dbReference>
<gene>
    <name evidence="1" type="ORF">CPB84DRAFT_1796595</name>
</gene>
<reference evidence="1" key="1">
    <citation type="submission" date="2020-11" db="EMBL/GenBank/DDBJ databases">
        <authorList>
            <consortium name="DOE Joint Genome Institute"/>
            <person name="Ahrendt S."/>
            <person name="Riley R."/>
            <person name="Andreopoulos W."/>
            <person name="LaButti K."/>
            <person name="Pangilinan J."/>
            <person name="Ruiz-duenas F.J."/>
            <person name="Barrasa J.M."/>
            <person name="Sanchez-Garcia M."/>
            <person name="Camarero S."/>
            <person name="Miyauchi S."/>
            <person name="Serrano A."/>
            <person name="Linde D."/>
            <person name="Babiker R."/>
            <person name="Drula E."/>
            <person name="Ayuso-Fernandez I."/>
            <person name="Pacheco R."/>
            <person name="Padilla G."/>
            <person name="Ferreira P."/>
            <person name="Barriuso J."/>
            <person name="Kellner H."/>
            <person name="Castanera R."/>
            <person name="Alfaro M."/>
            <person name="Ramirez L."/>
            <person name="Pisabarro A.G."/>
            <person name="Kuo A."/>
            <person name="Tritt A."/>
            <person name="Lipzen A."/>
            <person name="He G."/>
            <person name="Yan M."/>
            <person name="Ng V."/>
            <person name="Cullen D."/>
            <person name="Martin F."/>
            <person name="Rosso M.-N."/>
            <person name="Henrissat B."/>
            <person name="Hibbett D."/>
            <person name="Martinez A.T."/>
            <person name="Grigoriev I.V."/>
        </authorList>
    </citation>
    <scope>NUCLEOTIDE SEQUENCE</scope>
    <source>
        <strain evidence="1">AH 44721</strain>
    </source>
</reference>
<proteinExistence type="predicted"/>
<name>A0A9P5TFR3_GYMJU</name>
<protein>
    <recommendedName>
        <fullName evidence="3">F-box domain-containing protein</fullName>
    </recommendedName>
</protein>